<accession>A0A212QS06</accession>
<proteinExistence type="predicted"/>
<dbReference type="EMBL" id="FYEK01000022">
    <property type="protein sequence ID" value="SNB62381.1"/>
    <property type="molecule type" value="Genomic_DNA"/>
</dbReference>
<keyword evidence="2" id="KW-0812">Transmembrane</keyword>
<evidence type="ECO:0000313" key="4">
    <source>
        <dbReference type="Proteomes" id="UP000197025"/>
    </source>
</evidence>
<sequence length="436" mass="48752">MRYRLLGVTPKHRRRRAAKQRRRICGVATGFTCPWWCGGRKGFSTIAGRGCHVRWVLRWGSLRASLRVGRGILWLLYGLLFLLIRAFLVAGMLREFTRAEIEGTRRRIRLEQERPEEAISSEQVVLDHVEALLQQVERAVSWTFGDKVKALFWNGGAELAAWRLIHDAERLAANAMATPHLKARLQRALGDLSELPPARRAVWRKPLEEALRHANGEARATLSAFLADLYEARDERFMLVLKLQNLMTFMVLVGLLIGLALAVAGYGPILLAGAVGGLLSRMARLYRERETPDYGLSWATVFPASLFGALSAWAGLHLVAILQSQRIFSLEALGTLSQLLIPPIALQKDTVPLLALGALFGLSERLLDRMVEKTEELWKKQEEEEGAKKKGEEESQTGTGPGAIAARRFQLQVELEERKLPEELPRAAPPSPRGEG</sequence>
<evidence type="ECO:0000256" key="2">
    <source>
        <dbReference type="SAM" id="Phobius"/>
    </source>
</evidence>
<feature type="transmembrane region" description="Helical" evidence="2">
    <location>
        <begin position="246"/>
        <end position="275"/>
    </location>
</feature>
<keyword evidence="2" id="KW-0472">Membrane</keyword>
<organism evidence="3 4">
    <name type="scientific">Thermoflexus hugenholtzii JAD2</name>
    <dbReference type="NCBI Taxonomy" id="877466"/>
    <lineage>
        <taxon>Bacteria</taxon>
        <taxon>Bacillati</taxon>
        <taxon>Chloroflexota</taxon>
        <taxon>Thermoflexia</taxon>
        <taxon>Thermoflexales</taxon>
        <taxon>Thermoflexaceae</taxon>
        <taxon>Thermoflexus</taxon>
    </lineage>
</organism>
<evidence type="ECO:0000256" key="1">
    <source>
        <dbReference type="SAM" id="MobiDB-lite"/>
    </source>
</evidence>
<gene>
    <name evidence="3" type="ORF">SAMN02746019_00005040</name>
</gene>
<dbReference type="Proteomes" id="UP000197025">
    <property type="component" value="Unassembled WGS sequence"/>
</dbReference>
<feature type="region of interest" description="Disordered" evidence="1">
    <location>
        <begin position="416"/>
        <end position="436"/>
    </location>
</feature>
<reference evidence="4" key="1">
    <citation type="submission" date="2017-06" db="EMBL/GenBank/DDBJ databases">
        <authorList>
            <person name="Varghese N."/>
            <person name="Submissions S."/>
        </authorList>
    </citation>
    <scope>NUCLEOTIDE SEQUENCE [LARGE SCALE GENOMIC DNA]</scope>
    <source>
        <strain evidence="4">JAD2</strain>
    </source>
</reference>
<feature type="transmembrane region" description="Helical" evidence="2">
    <location>
        <begin position="72"/>
        <end position="93"/>
    </location>
</feature>
<keyword evidence="2" id="KW-1133">Transmembrane helix</keyword>
<protein>
    <submittedName>
        <fullName evidence="3">Uncharacterized protein</fullName>
    </submittedName>
</protein>
<feature type="region of interest" description="Disordered" evidence="1">
    <location>
        <begin position="379"/>
        <end position="404"/>
    </location>
</feature>
<name>A0A212QS06_9CHLR</name>
<feature type="compositionally biased region" description="Pro residues" evidence="1">
    <location>
        <begin position="427"/>
        <end position="436"/>
    </location>
</feature>
<evidence type="ECO:0000313" key="3">
    <source>
        <dbReference type="EMBL" id="SNB62381.1"/>
    </source>
</evidence>
<dbReference type="InParanoid" id="A0A212QS06"/>
<feature type="compositionally biased region" description="Basic and acidic residues" evidence="1">
    <location>
        <begin position="416"/>
        <end position="425"/>
    </location>
</feature>
<keyword evidence="4" id="KW-1185">Reference proteome</keyword>
<dbReference type="AlphaFoldDB" id="A0A212QS06"/>
<feature type="compositionally biased region" description="Basic and acidic residues" evidence="1">
    <location>
        <begin position="379"/>
        <end position="393"/>
    </location>
</feature>
<feature type="transmembrane region" description="Helical" evidence="2">
    <location>
        <begin position="295"/>
        <end position="322"/>
    </location>
</feature>